<feature type="domain" description="Formamidopyrimidine-DNA glycosylase catalytic" evidence="1">
    <location>
        <begin position="2"/>
        <end position="38"/>
    </location>
</feature>
<sequence length="38" mass="4019">MPELPEVETSRRGIEPHLVGATILHAAIRNGPPALAGF</sequence>
<dbReference type="InterPro" id="IPR035937">
    <property type="entry name" value="FPG_N"/>
</dbReference>
<gene>
    <name evidence="2" type="primary">mutM_1</name>
    <name evidence="2" type="ORF">NCTC13098_00130</name>
</gene>
<evidence type="ECO:0000259" key="1">
    <source>
        <dbReference type="PROSITE" id="PS51068"/>
    </source>
</evidence>
<dbReference type="KEGG" id="rtg:NCTC13098_00130"/>
<dbReference type="AlphaFoldDB" id="A0A3P8JAT2"/>
<organism evidence="2 3">
    <name type="scientific">Raoultella terrigena</name>
    <name type="common">Klebsiella terrigena</name>
    <dbReference type="NCBI Taxonomy" id="577"/>
    <lineage>
        <taxon>Bacteria</taxon>
        <taxon>Pseudomonadati</taxon>
        <taxon>Pseudomonadota</taxon>
        <taxon>Gammaproteobacteria</taxon>
        <taxon>Enterobacterales</taxon>
        <taxon>Enterobacteriaceae</taxon>
        <taxon>Klebsiella/Raoultella group</taxon>
        <taxon>Raoultella</taxon>
    </lineage>
</organism>
<dbReference type="Gene3D" id="3.20.190.10">
    <property type="entry name" value="MutM-like, N-terminal"/>
    <property type="match status" value="1"/>
</dbReference>
<keyword evidence="2" id="KW-0378">Hydrolase</keyword>
<dbReference type="GO" id="GO:0006284">
    <property type="term" value="P:base-excision repair"/>
    <property type="evidence" value="ECO:0007669"/>
    <property type="project" value="InterPro"/>
</dbReference>
<dbReference type="InterPro" id="IPR012319">
    <property type="entry name" value="FPG_cat"/>
</dbReference>
<dbReference type="SUPFAM" id="SSF81624">
    <property type="entry name" value="N-terminal domain of MutM-like DNA repair proteins"/>
    <property type="match status" value="1"/>
</dbReference>
<evidence type="ECO:0000313" key="3">
    <source>
        <dbReference type="Proteomes" id="UP000274346"/>
    </source>
</evidence>
<keyword evidence="2" id="KW-0326">Glycosidase</keyword>
<dbReference type="GO" id="GO:0003906">
    <property type="term" value="F:DNA-(apurinic or apyrimidinic site) endonuclease activity"/>
    <property type="evidence" value="ECO:0007669"/>
    <property type="project" value="InterPro"/>
</dbReference>
<protein>
    <submittedName>
        <fullName evidence="2">Formamidopyrimidine-DNA glycosylase</fullName>
        <ecNumber evidence="2">3.2.2.23</ecNumber>
    </submittedName>
</protein>
<dbReference type="Pfam" id="PF01149">
    <property type="entry name" value="Fapy_DNA_glyco"/>
    <property type="match status" value="1"/>
</dbReference>
<dbReference type="GO" id="GO:0008534">
    <property type="term" value="F:oxidized purine nucleobase lesion DNA N-glycosylase activity"/>
    <property type="evidence" value="ECO:0007669"/>
    <property type="project" value="UniProtKB-EC"/>
</dbReference>
<reference evidence="2 3" key="1">
    <citation type="submission" date="2018-12" db="EMBL/GenBank/DDBJ databases">
        <authorList>
            <consortium name="Pathogen Informatics"/>
        </authorList>
    </citation>
    <scope>NUCLEOTIDE SEQUENCE [LARGE SCALE GENOMIC DNA]</scope>
    <source>
        <strain evidence="2 3">NCTC13098</strain>
    </source>
</reference>
<dbReference type="GO" id="GO:0008270">
    <property type="term" value="F:zinc ion binding"/>
    <property type="evidence" value="ECO:0007669"/>
    <property type="project" value="InterPro"/>
</dbReference>
<evidence type="ECO:0000313" key="2">
    <source>
        <dbReference type="EMBL" id="VDR23858.1"/>
    </source>
</evidence>
<dbReference type="EMBL" id="LR131271">
    <property type="protein sequence ID" value="VDR23858.1"/>
    <property type="molecule type" value="Genomic_DNA"/>
</dbReference>
<dbReference type="Proteomes" id="UP000274346">
    <property type="component" value="Chromosome"/>
</dbReference>
<accession>A0A3P8JAT2</accession>
<proteinExistence type="predicted"/>
<dbReference type="PROSITE" id="PS51068">
    <property type="entry name" value="FPG_CAT"/>
    <property type="match status" value="1"/>
</dbReference>
<name>A0A3P8JAT2_RAOTE</name>
<dbReference type="EC" id="3.2.2.23" evidence="2"/>